<gene>
    <name evidence="2" type="ORF">SAMN02982922_2362</name>
</gene>
<dbReference type="InterPro" id="IPR018754">
    <property type="entry name" value="RovC-like_DNA-bd"/>
</dbReference>
<name>A0A1X7NSM4_9HYPH</name>
<protein>
    <recommendedName>
        <fullName evidence="1">T6SS Transcription factor RovC-like DNA binding domain-containing protein</fullName>
    </recommendedName>
</protein>
<dbReference type="RefSeq" id="WP_244561719.1">
    <property type="nucleotide sequence ID" value="NZ_FXBL01000004.1"/>
</dbReference>
<organism evidence="2 3">
    <name type="scientific">Mesorhizobium australicum</name>
    <dbReference type="NCBI Taxonomy" id="536018"/>
    <lineage>
        <taxon>Bacteria</taxon>
        <taxon>Pseudomonadati</taxon>
        <taxon>Pseudomonadota</taxon>
        <taxon>Alphaproteobacteria</taxon>
        <taxon>Hyphomicrobiales</taxon>
        <taxon>Phyllobacteriaceae</taxon>
        <taxon>Mesorhizobium</taxon>
    </lineage>
</organism>
<dbReference type="AlphaFoldDB" id="A0A1X7NSM4"/>
<evidence type="ECO:0000313" key="2">
    <source>
        <dbReference type="EMBL" id="SMH40572.1"/>
    </source>
</evidence>
<keyword evidence="3" id="KW-1185">Reference proteome</keyword>
<proteinExistence type="predicted"/>
<feature type="domain" description="T6SS Transcription factor RovC-like DNA binding" evidence="1">
    <location>
        <begin position="92"/>
        <end position="194"/>
    </location>
</feature>
<evidence type="ECO:0000259" key="1">
    <source>
        <dbReference type="Pfam" id="PF10074"/>
    </source>
</evidence>
<evidence type="ECO:0000313" key="3">
    <source>
        <dbReference type="Proteomes" id="UP000193083"/>
    </source>
</evidence>
<sequence length="199" mass="21942">MPWIAGASAFAARPDQAASQQPIFWTPETDPGVINLVQTPKPLTAAAASGIDVPFVALRRNGMGLHTRVPLPGGSQLMLVHGTHPDRPLAVIIPLDSAARDRLSAVERFVRSQSGHSVRDTRLTAAQRRRLAQMLRALDGRREGASYLQLAIALFGRRLIDPANWQESSFRYTTLRLVRDGLMMVDGGYRQLLRARRST</sequence>
<dbReference type="Proteomes" id="UP000193083">
    <property type="component" value="Unassembled WGS sequence"/>
</dbReference>
<dbReference type="EMBL" id="FXBL01000004">
    <property type="protein sequence ID" value="SMH40572.1"/>
    <property type="molecule type" value="Genomic_DNA"/>
</dbReference>
<reference evidence="2 3" key="1">
    <citation type="submission" date="2017-04" db="EMBL/GenBank/DDBJ databases">
        <authorList>
            <person name="Afonso C.L."/>
            <person name="Miller P.J."/>
            <person name="Scott M.A."/>
            <person name="Spackman E."/>
            <person name="Goraichik I."/>
            <person name="Dimitrov K.M."/>
            <person name="Suarez D.L."/>
            <person name="Swayne D.E."/>
        </authorList>
    </citation>
    <scope>NUCLEOTIDE SEQUENCE [LARGE SCALE GENOMIC DNA]</scope>
    <source>
        <strain evidence="2 3">B5P</strain>
    </source>
</reference>
<accession>A0A1X7NSM4</accession>
<dbReference type="Pfam" id="PF10074">
    <property type="entry name" value="RovC_DNA-bd"/>
    <property type="match status" value="1"/>
</dbReference>